<dbReference type="EMBL" id="JAKZGP010000009">
    <property type="protein sequence ID" value="MCH7408838.1"/>
    <property type="molecule type" value="Genomic_DNA"/>
</dbReference>
<keyword evidence="4" id="KW-1185">Reference proteome</keyword>
<dbReference type="Gene3D" id="3.30.930.10">
    <property type="entry name" value="Bira Bifunctional Protein, Domain 2"/>
    <property type="match status" value="1"/>
</dbReference>
<evidence type="ECO:0000313" key="3">
    <source>
        <dbReference type="EMBL" id="MCH7408838.1"/>
    </source>
</evidence>
<comment type="caution">
    <text evidence="3">The sequence shown here is derived from an EMBL/GenBank/DDBJ whole genome shotgun (WGS) entry which is preliminary data.</text>
</comment>
<dbReference type="InterPro" id="IPR045864">
    <property type="entry name" value="aa-tRNA-synth_II/BPL/LPL"/>
</dbReference>
<name>A0ABS9UXP0_9BACT</name>
<dbReference type="PANTHER" id="PTHR12835:SF5">
    <property type="entry name" value="BIOTIN--PROTEIN LIGASE"/>
    <property type="match status" value="1"/>
</dbReference>
<reference evidence="3" key="1">
    <citation type="submission" date="2022-03" db="EMBL/GenBank/DDBJ databases">
        <title>De novo assembled genomes of Belliella spp. (Cyclobacteriaceae) strains.</title>
        <authorList>
            <person name="Szabo A."/>
            <person name="Korponai K."/>
            <person name="Felfoldi T."/>
        </authorList>
    </citation>
    <scope>NUCLEOTIDE SEQUENCE</scope>
    <source>
        <strain evidence="3">DSM 111904</strain>
    </source>
</reference>
<dbReference type="InterPro" id="IPR004143">
    <property type="entry name" value="BPL_LPL_catalytic"/>
</dbReference>
<dbReference type="CDD" id="cd16442">
    <property type="entry name" value="BPL"/>
    <property type="match status" value="1"/>
</dbReference>
<evidence type="ECO:0000313" key="4">
    <source>
        <dbReference type="Proteomes" id="UP001165489"/>
    </source>
</evidence>
<dbReference type="RefSeq" id="WP_241347203.1">
    <property type="nucleotide sequence ID" value="NZ_JAKZGP010000009.1"/>
</dbReference>
<gene>
    <name evidence="3" type="ORF">MM239_05490</name>
</gene>
<evidence type="ECO:0000256" key="1">
    <source>
        <dbReference type="ARBA" id="ARBA00022598"/>
    </source>
</evidence>
<dbReference type="PROSITE" id="PS51733">
    <property type="entry name" value="BPL_LPL_CATALYTIC"/>
    <property type="match status" value="1"/>
</dbReference>
<dbReference type="NCBIfam" id="TIGR00121">
    <property type="entry name" value="birA_ligase"/>
    <property type="match status" value="1"/>
</dbReference>
<dbReference type="InterPro" id="IPR004408">
    <property type="entry name" value="Biotin_CoA_COase_ligase"/>
</dbReference>
<proteinExistence type="predicted"/>
<dbReference type="GO" id="GO:0004077">
    <property type="term" value="F:biotin--[biotin carboxyl-carrier protein] ligase activity"/>
    <property type="evidence" value="ECO:0007669"/>
    <property type="project" value="UniProtKB-EC"/>
</dbReference>
<accession>A0ABS9UXP0</accession>
<dbReference type="Pfam" id="PF03099">
    <property type="entry name" value="BPL_LplA_LipB"/>
    <property type="match status" value="1"/>
</dbReference>
<protein>
    <submittedName>
        <fullName evidence="3">Biotin--[acetyl-CoA-carboxylase] ligase</fullName>
        <ecNumber evidence="3">6.3.4.15</ecNumber>
    </submittedName>
</protein>
<dbReference type="PANTHER" id="PTHR12835">
    <property type="entry name" value="BIOTIN PROTEIN LIGASE"/>
    <property type="match status" value="1"/>
</dbReference>
<keyword evidence="1 3" id="KW-0436">Ligase</keyword>
<organism evidence="3 4">
    <name type="scientific">Belliella filtrata</name>
    <dbReference type="NCBI Taxonomy" id="2923435"/>
    <lineage>
        <taxon>Bacteria</taxon>
        <taxon>Pseudomonadati</taxon>
        <taxon>Bacteroidota</taxon>
        <taxon>Cytophagia</taxon>
        <taxon>Cytophagales</taxon>
        <taxon>Cyclobacteriaceae</taxon>
        <taxon>Belliella</taxon>
    </lineage>
</organism>
<dbReference type="SUPFAM" id="SSF55681">
    <property type="entry name" value="Class II aaRS and biotin synthetases"/>
    <property type="match status" value="1"/>
</dbReference>
<feature type="domain" description="BPL/LPL catalytic" evidence="2">
    <location>
        <begin position="1"/>
        <end position="188"/>
    </location>
</feature>
<evidence type="ECO:0000259" key="2">
    <source>
        <dbReference type="PROSITE" id="PS51733"/>
    </source>
</evidence>
<sequence>MYKILANTLFLGKEVIYLPVCHSTNDLAMDMLKSGKVTEGSIVIAGEQTHGKGQRGNVWKSEPNENLTFSLVLRPTFLNAMDQFYLNIMISVAIVEALASLNLELLVKWPNDIYTTNGHKVGGILFENVISKGKVSSAVVGIGLNVNQKFFDLDQATSLVWLSKQELNLKEIFSLIIHKIEKNYVLLKGGKLSELKDRYLKSMYLLNSWAKYSDGEDFIGQIIGITEEGKLIMEKESGVQNFYAFKEVKFIK</sequence>
<dbReference type="EC" id="6.3.4.15" evidence="3"/>
<dbReference type="Proteomes" id="UP001165489">
    <property type="component" value="Unassembled WGS sequence"/>
</dbReference>